<sequence length="138" mass="15521">MSSDDTAYVPTLIVMSVVDEEGAVVLRQQWSHCVELQAVMPVLSHNLLVVEEVEDYSLFSMDDGTQLHNIQLAPLGCWIYSGLYPQKSCWKALAKNTVWNSPFSNPALKRTVQSLFEITPNAMVFETLDAHVIEDYSI</sequence>
<protein>
    <submittedName>
        <fullName evidence="1">Uncharacterized protein</fullName>
    </submittedName>
</protein>
<dbReference type="AlphaFoldDB" id="A0A4P9XL74"/>
<reference evidence="2" key="1">
    <citation type="journal article" date="2018" name="Nat. Microbiol.">
        <title>Leveraging single-cell genomics to expand the fungal tree of life.</title>
        <authorList>
            <person name="Ahrendt S.R."/>
            <person name="Quandt C.A."/>
            <person name="Ciobanu D."/>
            <person name="Clum A."/>
            <person name="Salamov A."/>
            <person name="Andreopoulos B."/>
            <person name="Cheng J.F."/>
            <person name="Woyke T."/>
            <person name="Pelin A."/>
            <person name="Henrissat B."/>
            <person name="Reynolds N.K."/>
            <person name="Benny G.L."/>
            <person name="Smith M.E."/>
            <person name="James T.Y."/>
            <person name="Grigoriev I.V."/>
        </authorList>
    </citation>
    <scope>NUCLEOTIDE SEQUENCE [LARGE SCALE GENOMIC DNA]</scope>
    <source>
        <strain evidence="2">RSA 1356</strain>
    </source>
</reference>
<evidence type="ECO:0000313" key="1">
    <source>
        <dbReference type="EMBL" id="RKP06603.1"/>
    </source>
</evidence>
<name>A0A4P9XL74_9FUNG</name>
<accession>A0A4P9XL74</accession>
<gene>
    <name evidence="1" type="ORF">THASP1DRAFT_31589</name>
</gene>
<evidence type="ECO:0000313" key="2">
    <source>
        <dbReference type="Proteomes" id="UP000271241"/>
    </source>
</evidence>
<keyword evidence="2" id="KW-1185">Reference proteome</keyword>
<dbReference type="EMBL" id="KZ992852">
    <property type="protein sequence ID" value="RKP06603.1"/>
    <property type="molecule type" value="Genomic_DNA"/>
</dbReference>
<organism evidence="1 2">
    <name type="scientific">Thamnocephalis sphaerospora</name>
    <dbReference type="NCBI Taxonomy" id="78915"/>
    <lineage>
        <taxon>Eukaryota</taxon>
        <taxon>Fungi</taxon>
        <taxon>Fungi incertae sedis</taxon>
        <taxon>Zoopagomycota</taxon>
        <taxon>Zoopagomycotina</taxon>
        <taxon>Zoopagomycetes</taxon>
        <taxon>Zoopagales</taxon>
        <taxon>Sigmoideomycetaceae</taxon>
        <taxon>Thamnocephalis</taxon>
    </lineage>
</organism>
<proteinExistence type="predicted"/>
<dbReference type="Proteomes" id="UP000271241">
    <property type="component" value="Unassembled WGS sequence"/>
</dbReference>